<dbReference type="GO" id="GO:0003677">
    <property type="term" value="F:DNA binding"/>
    <property type="evidence" value="ECO:0007669"/>
    <property type="project" value="UniProtKB-KW"/>
</dbReference>
<reference evidence="8 9" key="1">
    <citation type="submission" date="2018-06" db="EMBL/GenBank/DDBJ databases">
        <authorList>
            <consortium name="Pathogen Informatics"/>
            <person name="Doyle S."/>
        </authorList>
    </citation>
    <scope>NUCLEOTIDE SEQUENCE [LARGE SCALE GENOMIC DNA]</scope>
    <source>
        <strain evidence="8 9">NCTC11343</strain>
    </source>
</reference>
<dbReference type="InterPro" id="IPR007630">
    <property type="entry name" value="RNA_pol_sigma70_r4"/>
</dbReference>
<keyword evidence="2" id="KW-0805">Transcription regulation</keyword>
<evidence type="ECO:0000313" key="8">
    <source>
        <dbReference type="EMBL" id="SPZ92412.1"/>
    </source>
</evidence>
<feature type="domain" description="RNA polymerase sigma-70 region 2" evidence="6">
    <location>
        <begin position="27"/>
        <end position="93"/>
    </location>
</feature>
<dbReference type="InterPro" id="IPR007627">
    <property type="entry name" value="RNA_pol_sigma70_r2"/>
</dbReference>
<dbReference type="Pfam" id="PF04545">
    <property type="entry name" value="Sigma70_r4"/>
    <property type="match status" value="1"/>
</dbReference>
<dbReference type="RefSeq" id="WP_112375870.1">
    <property type="nucleotide sequence ID" value="NZ_CP069793.1"/>
</dbReference>
<keyword evidence="5" id="KW-0804">Transcription</keyword>
<protein>
    <submittedName>
        <fullName evidence="8">Sigma-K factor</fullName>
    </submittedName>
</protein>
<evidence type="ECO:0000256" key="1">
    <source>
        <dbReference type="ARBA" id="ARBA00010641"/>
    </source>
</evidence>
<keyword evidence="3" id="KW-0731">Sigma factor</keyword>
<keyword evidence="4" id="KW-0238">DNA-binding</keyword>
<dbReference type="InterPro" id="IPR036388">
    <property type="entry name" value="WH-like_DNA-bd_sf"/>
</dbReference>
<proteinExistence type="inferred from homology"/>
<dbReference type="Gene3D" id="1.10.10.10">
    <property type="entry name" value="Winged helix-like DNA-binding domain superfamily/Winged helix DNA-binding domain"/>
    <property type="match status" value="1"/>
</dbReference>
<dbReference type="InterPro" id="IPR013325">
    <property type="entry name" value="RNA_pol_sigma_r2"/>
</dbReference>
<dbReference type="AlphaFoldDB" id="A0A2X2JDM8"/>
<dbReference type="InterPro" id="IPR014284">
    <property type="entry name" value="RNA_pol_sigma-70_dom"/>
</dbReference>
<dbReference type="NCBIfam" id="TIGR02937">
    <property type="entry name" value="sigma70-ECF"/>
    <property type="match status" value="1"/>
</dbReference>
<dbReference type="InterPro" id="IPR013324">
    <property type="entry name" value="RNA_pol_sigma_r3/r4-like"/>
</dbReference>
<dbReference type="SUPFAM" id="SSF88946">
    <property type="entry name" value="Sigma2 domain of RNA polymerase sigma factors"/>
    <property type="match status" value="1"/>
</dbReference>
<dbReference type="GO" id="GO:0006352">
    <property type="term" value="P:DNA-templated transcription initiation"/>
    <property type="evidence" value="ECO:0007669"/>
    <property type="project" value="InterPro"/>
</dbReference>
<name>A0A2X2JDM8_SPHMU</name>
<evidence type="ECO:0000256" key="2">
    <source>
        <dbReference type="ARBA" id="ARBA00023015"/>
    </source>
</evidence>
<dbReference type="InterPro" id="IPR039425">
    <property type="entry name" value="RNA_pol_sigma-70-like"/>
</dbReference>
<accession>A0A2X2JDM8</accession>
<organism evidence="8 9">
    <name type="scientific">Sphingobacterium multivorum</name>
    <dbReference type="NCBI Taxonomy" id="28454"/>
    <lineage>
        <taxon>Bacteria</taxon>
        <taxon>Pseudomonadati</taxon>
        <taxon>Bacteroidota</taxon>
        <taxon>Sphingobacteriia</taxon>
        <taxon>Sphingobacteriales</taxon>
        <taxon>Sphingobacteriaceae</taxon>
        <taxon>Sphingobacterium</taxon>
    </lineage>
</organism>
<dbReference type="SUPFAM" id="SSF88659">
    <property type="entry name" value="Sigma3 and sigma4 domains of RNA polymerase sigma factors"/>
    <property type="match status" value="1"/>
</dbReference>
<evidence type="ECO:0000259" key="6">
    <source>
        <dbReference type="Pfam" id="PF04542"/>
    </source>
</evidence>
<evidence type="ECO:0000259" key="7">
    <source>
        <dbReference type="Pfam" id="PF04545"/>
    </source>
</evidence>
<dbReference type="GO" id="GO:0016987">
    <property type="term" value="F:sigma factor activity"/>
    <property type="evidence" value="ECO:0007669"/>
    <property type="project" value="UniProtKB-KW"/>
</dbReference>
<dbReference type="CDD" id="cd06171">
    <property type="entry name" value="Sigma70_r4"/>
    <property type="match status" value="1"/>
</dbReference>
<evidence type="ECO:0000256" key="3">
    <source>
        <dbReference type="ARBA" id="ARBA00023082"/>
    </source>
</evidence>
<evidence type="ECO:0000313" key="9">
    <source>
        <dbReference type="Proteomes" id="UP000251241"/>
    </source>
</evidence>
<dbReference type="Proteomes" id="UP000251241">
    <property type="component" value="Unassembled WGS sequence"/>
</dbReference>
<gene>
    <name evidence="8" type="primary">sigK_5</name>
    <name evidence="8" type="ORF">NCTC11343_04460</name>
</gene>
<evidence type="ECO:0000256" key="5">
    <source>
        <dbReference type="ARBA" id="ARBA00023163"/>
    </source>
</evidence>
<feature type="domain" description="RNA polymerase sigma-70 region 4" evidence="7">
    <location>
        <begin position="134"/>
        <end position="181"/>
    </location>
</feature>
<sequence length="188" mass="22105">MSPLHNLSEETLILLLKKKNQQAFSYLYDHYADALFGVVCRIVVSTEHAEEVIQDVFVKIWRYIDVFDAEKGRLYTWMINIARNTALDHRKSKAIVNEQKNQPLSNIVNREEEQDLSQGEQHTKADFIGFKNILDKLKPEWRILIEMAYYEGYTQQEIAEQLDVPLGTVKTRTRAAFIQLQQLLKEYR</sequence>
<dbReference type="PANTHER" id="PTHR43133:SF62">
    <property type="entry name" value="RNA POLYMERASE SIGMA FACTOR SIGZ"/>
    <property type="match status" value="1"/>
</dbReference>
<comment type="similarity">
    <text evidence="1">Belongs to the sigma-70 factor family. ECF subfamily.</text>
</comment>
<dbReference type="PANTHER" id="PTHR43133">
    <property type="entry name" value="RNA POLYMERASE ECF-TYPE SIGMA FACTO"/>
    <property type="match status" value="1"/>
</dbReference>
<dbReference type="EMBL" id="UAUU01000011">
    <property type="protein sequence ID" value="SPZ92412.1"/>
    <property type="molecule type" value="Genomic_DNA"/>
</dbReference>
<dbReference type="GeneID" id="97179408"/>
<dbReference type="Pfam" id="PF04542">
    <property type="entry name" value="Sigma70_r2"/>
    <property type="match status" value="1"/>
</dbReference>
<dbReference type="Gene3D" id="1.10.1740.10">
    <property type="match status" value="1"/>
</dbReference>
<evidence type="ECO:0000256" key="4">
    <source>
        <dbReference type="ARBA" id="ARBA00023125"/>
    </source>
</evidence>